<dbReference type="Proteomes" id="UP000054279">
    <property type="component" value="Unassembled WGS sequence"/>
</dbReference>
<organism evidence="2 3">
    <name type="scientific">Sphaerobolus stellatus (strain SS14)</name>
    <dbReference type="NCBI Taxonomy" id="990650"/>
    <lineage>
        <taxon>Eukaryota</taxon>
        <taxon>Fungi</taxon>
        <taxon>Dikarya</taxon>
        <taxon>Basidiomycota</taxon>
        <taxon>Agaricomycotina</taxon>
        <taxon>Agaricomycetes</taxon>
        <taxon>Phallomycetidae</taxon>
        <taxon>Geastrales</taxon>
        <taxon>Sphaerobolaceae</taxon>
        <taxon>Sphaerobolus</taxon>
    </lineage>
</organism>
<evidence type="ECO:0000313" key="3">
    <source>
        <dbReference type="Proteomes" id="UP000054279"/>
    </source>
</evidence>
<accession>A0A0C9UDU9</accession>
<evidence type="ECO:0000256" key="1">
    <source>
        <dbReference type="SAM" id="MobiDB-lite"/>
    </source>
</evidence>
<proteinExistence type="predicted"/>
<reference evidence="2 3" key="1">
    <citation type="submission" date="2014-06" db="EMBL/GenBank/DDBJ databases">
        <title>Evolutionary Origins and Diversification of the Mycorrhizal Mutualists.</title>
        <authorList>
            <consortium name="DOE Joint Genome Institute"/>
            <consortium name="Mycorrhizal Genomics Consortium"/>
            <person name="Kohler A."/>
            <person name="Kuo A."/>
            <person name="Nagy L.G."/>
            <person name="Floudas D."/>
            <person name="Copeland A."/>
            <person name="Barry K.W."/>
            <person name="Cichocki N."/>
            <person name="Veneault-Fourrey C."/>
            <person name="LaButti K."/>
            <person name="Lindquist E.A."/>
            <person name="Lipzen A."/>
            <person name="Lundell T."/>
            <person name="Morin E."/>
            <person name="Murat C."/>
            <person name="Riley R."/>
            <person name="Ohm R."/>
            <person name="Sun H."/>
            <person name="Tunlid A."/>
            <person name="Henrissat B."/>
            <person name="Grigoriev I.V."/>
            <person name="Hibbett D.S."/>
            <person name="Martin F."/>
        </authorList>
    </citation>
    <scope>NUCLEOTIDE SEQUENCE [LARGE SCALE GENOMIC DNA]</scope>
    <source>
        <strain evidence="2 3">SS14</strain>
    </source>
</reference>
<protein>
    <submittedName>
        <fullName evidence="2">Uncharacterized protein</fullName>
    </submittedName>
</protein>
<gene>
    <name evidence="2" type="ORF">M422DRAFT_784973</name>
</gene>
<keyword evidence="3" id="KW-1185">Reference proteome</keyword>
<evidence type="ECO:0000313" key="2">
    <source>
        <dbReference type="EMBL" id="KIJ27252.1"/>
    </source>
</evidence>
<dbReference type="HOGENOM" id="CLU_2374145_0_0_1"/>
<dbReference type="AlphaFoldDB" id="A0A0C9UDU9"/>
<sequence length="95" mass="10623">MSFNRERSAPTNSKSKLKEMVPTFSGPSRATTALRFTSPLVHYYPDEVIGLQDRATSLQNGETSLQNEETHVIKAIMKDNNSEDSDSDDPLLLHN</sequence>
<feature type="region of interest" description="Disordered" evidence="1">
    <location>
        <begin position="1"/>
        <end position="29"/>
    </location>
</feature>
<name>A0A0C9UDU9_SPHS4</name>
<dbReference type="EMBL" id="KN837341">
    <property type="protein sequence ID" value="KIJ27252.1"/>
    <property type="molecule type" value="Genomic_DNA"/>
</dbReference>